<organism evidence="2 3">
    <name type="scientific">Colletotrichum shisoi</name>
    <dbReference type="NCBI Taxonomy" id="2078593"/>
    <lineage>
        <taxon>Eukaryota</taxon>
        <taxon>Fungi</taxon>
        <taxon>Dikarya</taxon>
        <taxon>Ascomycota</taxon>
        <taxon>Pezizomycotina</taxon>
        <taxon>Sordariomycetes</taxon>
        <taxon>Hypocreomycetidae</taxon>
        <taxon>Glomerellales</taxon>
        <taxon>Glomerellaceae</taxon>
        <taxon>Colletotrichum</taxon>
        <taxon>Colletotrichum destructivum species complex</taxon>
    </lineage>
</organism>
<evidence type="ECO:0000313" key="2">
    <source>
        <dbReference type="EMBL" id="TQN68281.1"/>
    </source>
</evidence>
<feature type="compositionally biased region" description="Polar residues" evidence="1">
    <location>
        <begin position="79"/>
        <end position="93"/>
    </location>
</feature>
<sequence>MHSRCQPTRPTVYTKTLIGARDVSTLSYPYSSPLPASPSTGRRAVGALRRLSTRTSPTSRDRSSAGSNRAAGLVARDSSACQITPSPSPSRAFQTLEDVRGPER</sequence>
<proteinExistence type="predicted"/>
<evidence type="ECO:0000256" key="1">
    <source>
        <dbReference type="SAM" id="MobiDB-lite"/>
    </source>
</evidence>
<feature type="compositionally biased region" description="Low complexity" evidence="1">
    <location>
        <begin position="49"/>
        <end position="58"/>
    </location>
</feature>
<protein>
    <submittedName>
        <fullName evidence="2">Uncharacterized protein</fullName>
    </submittedName>
</protein>
<comment type="caution">
    <text evidence="2">The sequence shown here is derived from an EMBL/GenBank/DDBJ whole genome shotgun (WGS) entry which is preliminary data.</text>
</comment>
<dbReference type="AlphaFoldDB" id="A0A5Q4BNC7"/>
<dbReference type="EMBL" id="PUHP01000731">
    <property type="protein sequence ID" value="TQN68281.1"/>
    <property type="molecule type" value="Genomic_DNA"/>
</dbReference>
<name>A0A5Q4BNC7_9PEZI</name>
<gene>
    <name evidence="2" type="ORF">CSHISOI_07176</name>
</gene>
<dbReference type="Proteomes" id="UP000326340">
    <property type="component" value="Unassembled WGS sequence"/>
</dbReference>
<evidence type="ECO:0000313" key="3">
    <source>
        <dbReference type="Proteomes" id="UP000326340"/>
    </source>
</evidence>
<feature type="compositionally biased region" description="Low complexity" evidence="1">
    <location>
        <begin position="28"/>
        <end position="40"/>
    </location>
</feature>
<keyword evidence="3" id="KW-1185">Reference proteome</keyword>
<feature type="region of interest" description="Disordered" evidence="1">
    <location>
        <begin position="28"/>
        <end position="104"/>
    </location>
</feature>
<reference evidence="2 3" key="1">
    <citation type="journal article" date="2019" name="Sci. Rep.">
        <title>Colletotrichum shisoi sp. nov., an anthracnose pathogen of Perilla frutescens in Japan: molecular phylogenetic, morphological and genomic evidence.</title>
        <authorList>
            <person name="Gan P."/>
            <person name="Tsushima A."/>
            <person name="Hiroyama R."/>
            <person name="Narusaka M."/>
            <person name="Takano Y."/>
            <person name="Narusaka Y."/>
            <person name="Kawaradani M."/>
            <person name="Damm U."/>
            <person name="Shirasu K."/>
        </authorList>
    </citation>
    <scope>NUCLEOTIDE SEQUENCE [LARGE SCALE GENOMIC DNA]</scope>
    <source>
        <strain evidence="2 3">PG-2018a</strain>
    </source>
</reference>
<accession>A0A5Q4BNC7</accession>